<dbReference type="Pfam" id="PF02686">
    <property type="entry name" value="GatC"/>
    <property type="match status" value="1"/>
</dbReference>
<dbReference type="NCBIfam" id="TIGR00135">
    <property type="entry name" value="gatC"/>
    <property type="match status" value="1"/>
</dbReference>
<comment type="subunit">
    <text evidence="1">Heterotrimer of A, B and C subunits.</text>
</comment>
<dbReference type="EMBL" id="SJPU01000001">
    <property type="protein sequence ID" value="TWU18035.1"/>
    <property type="molecule type" value="Genomic_DNA"/>
</dbReference>
<comment type="caution">
    <text evidence="2">The sequence shown here is derived from an EMBL/GenBank/DDBJ whole genome shotgun (WGS) entry which is preliminary data.</text>
</comment>
<evidence type="ECO:0000313" key="2">
    <source>
        <dbReference type="EMBL" id="TWU18035.1"/>
    </source>
</evidence>
<dbReference type="InterPro" id="IPR036113">
    <property type="entry name" value="Asp/Glu-ADT_sf_sub_c"/>
</dbReference>
<comment type="function">
    <text evidence="1">Allows the formation of correctly charged Asn-tRNA(Asn) or Gln-tRNA(Gln) through the transamidation of misacylated Asp-tRNA(Asn) or Glu-tRNA(Gln) in organisms which lack either or both of asparaginyl-tRNA or glutaminyl-tRNA synthetases. The reaction takes place in the presence of glutamine and ATP through an activated phospho-Asp-tRNA(Asn) or phospho-Glu-tRNA(Gln).</text>
</comment>
<evidence type="ECO:0000256" key="1">
    <source>
        <dbReference type="HAMAP-Rule" id="MF_00122"/>
    </source>
</evidence>
<dbReference type="GO" id="GO:0070681">
    <property type="term" value="P:glutaminyl-tRNAGln biosynthesis via transamidation"/>
    <property type="evidence" value="ECO:0007669"/>
    <property type="project" value="TreeGrafter"/>
</dbReference>
<keyword evidence="1 2" id="KW-0436">Ligase</keyword>
<dbReference type="PANTHER" id="PTHR15004">
    <property type="entry name" value="GLUTAMYL-TRNA(GLN) AMIDOTRANSFERASE SUBUNIT C, MITOCHONDRIAL"/>
    <property type="match status" value="1"/>
</dbReference>
<dbReference type="GO" id="GO:0005524">
    <property type="term" value="F:ATP binding"/>
    <property type="evidence" value="ECO:0007669"/>
    <property type="project" value="UniProtKB-KW"/>
</dbReference>
<dbReference type="AlphaFoldDB" id="A0A5C6C1N8"/>
<proteinExistence type="inferred from homology"/>
<protein>
    <recommendedName>
        <fullName evidence="1">Aspartyl/glutamyl-tRNA(Asn/Gln) amidotransferase subunit C</fullName>
        <shortName evidence="1">Asp/Glu-ADT subunit C</shortName>
        <ecNumber evidence="1">6.3.5.-</ecNumber>
    </recommendedName>
</protein>
<dbReference type="GO" id="GO:0050567">
    <property type="term" value="F:glutaminyl-tRNA synthase (glutamine-hydrolyzing) activity"/>
    <property type="evidence" value="ECO:0007669"/>
    <property type="project" value="UniProtKB-UniRule"/>
</dbReference>
<organism evidence="2 3">
    <name type="scientific">Allorhodopirellula heiligendammensis</name>
    <dbReference type="NCBI Taxonomy" id="2714739"/>
    <lineage>
        <taxon>Bacteria</taxon>
        <taxon>Pseudomonadati</taxon>
        <taxon>Planctomycetota</taxon>
        <taxon>Planctomycetia</taxon>
        <taxon>Pirellulales</taxon>
        <taxon>Pirellulaceae</taxon>
        <taxon>Allorhodopirellula</taxon>
    </lineage>
</organism>
<dbReference type="InterPro" id="IPR003837">
    <property type="entry name" value="GatC"/>
</dbReference>
<accession>A0A5C6C1N8</accession>
<comment type="catalytic activity">
    <reaction evidence="1">
        <text>L-aspartyl-tRNA(Asn) + L-glutamine + ATP + H2O = L-asparaginyl-tRNA(Asn) + L-glutamate + ADP + phosphate + 2 H(+)</text>
        <dbReference type="Rhea" id="RHEA:14513"/>
        <dbReference type="Rhea" id="RHEA-COMP:9674"/>
        <dbReference type="Rhea" id="RHEA-COMP:9677"/>
        <dbReference type="ChEBI" id="CHEBI:15377"/>
        <dbReference type="ChEBI" id="CHEBI:15378"/>
        <dbReference type="ChEBI" id="CHEBI:29985"/>
        <dbReference type="ChEBI" id="CHEBI:30616"/>
        <dbReference type="ChEBI" id="CHEBI:43474"/>
        <dbReference type="ChEBI" id="CHEBI:58359"/>
        <dbReference type="ChEBI" id="CHEBI:78515"/>
        <dbReference type="ChEBI" id="CHEBI:78516"/>
        <dbReference type="ChEBI" id="CHEBI:456216"/>
    </reaction>
</comment>
<dbReference type="GO" id="GO:0050566">
    <property type="term" value="F:asparaginyl-tRNA synthase (glutamine-hydrolyzing) activity"/>
    <property type="evidence" value="ECO:0007669"/>
    <property type="project" value="RHEA"/>
</dbReference>
<dbReference type="EC" id="6.3.5.-" evidence="1"/>
<dbReference type="OrthoDB" id="9813938at2"/>
<dbReference type="HAMAP" id="MF_00122">
    <property type="entry name" value="GatC"/>
    <property type="match status" value="1"/>
</dbReference>
<keyword evidence="1" id="KW-0648">Protein biosynthesis</keyword>
<comment type="catalytic activity">
    <reaction evidence="1">
        <text>L-glutamyl-tRNA(Gln) + L-glutamine + ATP + H2O = L-glutaminyl-tRNA(Gln) + L-glutamate + ADP + phosphate + H(+)</text>
        <dbReference type="Rhea" id="RHEA:17521"/>
        <dbReference type="Rhea" id="RHEA-COMP:9681"/>
        <dbReference type="Rhea" id="RHEA-COMP:9684"/>
        <dbReference type="ChEBI" id="CHEBI:15377"/>
        <dbReference type="ChEBI" id="CHEBI:15378"/>
        <dbReference type="ChEBI" id="CHEBI:29985"/>
        <dbReference type="ChEBI" id="CHEBI:30616"/>
        <dbReference type="ChEBI" id="CHEBI:43474"/>
        <dbReference type="ChEBI" id="CHEBI:58359"/>
        <dbReference type="ChEBI" id="CHEBI:78520"/>
        <dbReference type="ChEBI" id="CHEBI:78521"/>
        <dbReference type="ChEBI" id="CHEBI:456216"/>
    </reaction>
</comment>
<dbReference type="GO" id="GO:0006412">
    <property type="term" value="P:translation"/>
    <property type="evidence" value="ECO:0007669"/>
    <property type="project" value="UniProtKB-UniRule"/>
</dbReference>
<dbReference type="PANTHER" id="PTHR15004:SF0">
    <property type="entry name" value="GLUTAMYL-TRNA(GLN) AMIDOTRANSFERASE SUBUNIT C, MITOCHONDRIAL"/>
    <property type="match status" value="1"/>
</dbReference>
<sequence>MSQSVDIEKLAHLAKLDLTDAERESFGPQIGEILAFVEQLNQLDTEGVEPMTSALDVQNRFRDDVAGASLSAETATRSAPAAQDGFFLVPPVLGTAATGKSS</sequence>
<dbReference type="Proteomes" id="UP000319908">
    <property type="component" value="Unassembled WGS sequence"/>
</dbReference>
<keyword evidence="3" id="KW-1185">Reference proteome</keyword>
<dbReference type="GO" id="GO:0006450">
    <property type="term" value="P:regulation of translational fidelity"/>
    <property type="evidence" value="ECO:0007669"/>
    <property type="project" value="InterPro"/>
</dbReference>
<keyword evidence="1" id="KW-0547">Nucleotide-binding</keyword>
<name>A0A5C6C1N8_9BACT</name>
<dbReference type="RefSeq" id="WP_146405067.1">
    <property type="nucleotide sequence ID" value="NZ_SJPU01000001.1"/>
</dbReference>
<dbReference type="Gene3D" id="1.10.20.60">
    <property type="entry name" value="Glu-tRNAGln amidotransferase C subunit, N-terminal domain"/>
    <property type="match status" value="1"/>
</dbReference>
<keyword evidence="1" id="KW-0067">ATP-binding</keyword>
<gene>
    <name evidence="1 2" type="primary">gatC</name>
    <name evidence="2" type="ORF">Poly21_01900</name>
</gene>
<reference evidence="2 3" key="1">
    <citation type="journal article" date="2020" name="Antonie Van Leeuwenhoek">
        <title>Rhodopirellula heiligendammensis sp. nov., Rhodopirellula pilleata sp. nov., and Rhodopirellula solitaria sp. nov. isolated from natural or artificial marine surfaces in Northern Germany and California, USA, and emended description of the genus Rhodopirellula.</title>
        <authorList>
            <person name="Kallscheuer N."/>
            <person name="Wiegand S."/>
            <person name="Jogler M."/>
            <person name="Boedeker C."/>
            <person name="Peeters S.H."/>
            <person name="Rast P."/>
            <person name="Heuer A."/>
            <person name="Jetten M.S.M."/>
            <person name="Rohde M."/>
            <person name="Jogler C."/>
        </authorList>
    </citation>
    <scope>NUCLEOTIDE SEQUENCE [LARGE SCALE GENOMIC DNA]</scope>
    <source>
        <strain evidence="2 3">Poly21</strain>
    </source>
</reference>
<dbReference type="SUPFAM" id="SSF141000">
    <property type="entry name" value="Glu-tRNAGln amidotransferase C subunit"/>
    <property type="match status" value="1"/>
</dbReference>
<comment type="similarity">
    <text evidence="1">Belongs to the GatC family.</text>
</comment>
<evidence type="ECO:0000313" key="3">
    <source>
        <dbReference type="Proteomes" id="UP000319908"/>
    </source>
</evidence>